<gene>
    <name evidence="3" type="ORF">OKA104_LOCUS39449</name>
</gene>
<evidence type="ECO:0000259" key="2">
    <source>
        <dbReference type="PROSITE" id="PS50836"/>
    </source>
</evidence>
<comment type="caution">
    <text evidence="3">The sequence shown here is derived from an EMBL/GenBank/DDBJ whole genome shotgun (WGS) entry which is preliminary data.</text>
</comment>
<dbReference type="InterPro" id="IPR005018">
    <property type="entry name" value="DOMON_domain"/>
</dbReference>
<keyword evidence="1" id="KW-0732">Signal</keyword>
<reference evidence="3" key="1">
    <citation type="submission" date="2021-02" db="EMBL/GenBank/DDBJ databases">
        <authorList>
            <person name="Nowell W R."/>
        </authorList>
    </citation>
    <scope>NUCLEOTIDE SEQUENCE</scope>
</reference>
<name>A0A819ZEH5_9BILA</name>
<protein>
    <recommendedName>
        <fullName evidence="2">DOMON domain-containing protein</fullName>
    </recommendedName>
</protein>
<feature type="chain" id="PRO_5032420998" description="DOMON domain-containing protein" evidence="1">
    <location>
        <begin position="22"/>
        <end position="79"/>
    </location>
</feature>
<evidence type="ECO:0000313" key="3">
    <source>
        <dbReference type="EMBL" id="CAF4172979.1"/>
    </source>
</evidence>
<evidence type="ECO:0000313" key="4">
    <source>
        <dbReference type="Proteomes" id="UP000663881"/>
    </source>
</evidence>
<sequence>MWLTTIFCVLIPLLVIEKSNGITSPIQTFTSYKYSTELQNNVADLWWTVDETKQEITFELHVKTLGWIALGISPGKLFS</sequence>
<accession>A0A819ZEH5</accession>
<dbReference type="Proteomes" id="UP000663881">
    <property type="component" value="Unassembled WGS sequence"/>
</dbReference>
<feature type="domain" description="DOMON" evidence="2">
    <location>
        <begin position="41"/>
        <end position="79"/>
    </location>
</feature>
<dbReference type="PROSITE" id="PS50836">
    <property type="entry name" value="DOMON"/>
    <property type="match status" value="1"/>
</dbReference>
<dbReference type="EMBL" id="CAJOAY010007752">
    <property type="protein sequence ID" value="CAF4172979.1"/>
    <property type="molecule type" value="Genomic_DNA"/>
</dbReference>
<proteinExistence type="predicted"/>
<dbReference type="AlphaFoldDB" id="A0A819ZEH5"/>
<organism evidence="3 4">
    <name type="scientific">Adineta steineri</name>
    <dbReference type="NCBI Taxonomy" id="433720"/>
    <lineage>
        <taxon>Eukaryota</taxon>
        <taxon>Metazoa</taxon>
        <taxon>Spiralia</taxon>
        <taxon>Gnathifera</taxon>
        <taxon>Rotifera</taxon>
        <taxon>Eurotatoria</taxon>
        <taxon>Bdelloidea</taxon>
        <taxon>Adinetida</taxon>
        <taxon>Adinetidae</taxon>
        <taxon>Adineta</taxon>
    </lineage>
</organism>
<feature type="signal peptide" evidence="1">
    <location>
        <begin position="1"/>
        <end position="21"/>
    </location>
</feature>
<evidence type="ECO:0000256" key="1">
    <source>
        <dbReference type="SAM" id="SignalP"/>
    </source>
</evidence>